<keyword evidence="1" id="KW-0812">Transmembrane</keyword>
<dbReference type="InterPro" id="IPR005625">
    <property type="entry name" value="PepSY-ass_TM"/>
</dbReference>
<dbReference type="RefSeq" id="WP_207543572.1">
    <property type="nucleotide sequence ID" value="NZ_FNEJ01000004.1"/>
</dbReference>
<name>A0A1G8KHR9_9RHOB</name>
<evidence type="ECO:0000256" key="1">
    <source>
        <dbReference type="SAM" id="Phobius"/>
    </source>
</evidence>
<evidence type="ECO:0000313" key="3">
    <source>
        <dbReference type="Proteomes" id="UP000199093"/>
    </source>
</evidence>
<gene>
    <name evidence="2" type="ORF">SAMN04487993_1004271</name>
</gene>
<dbReference type="Pfam" id="PF03929">
    <property type="entry name" value="PepSY_TM"/>
    <property type="match status" value="1"/>
</dbReference>
<dbReference type="EMBL" id="FNEJ01000004">
    <property type="protein sequence ID" value="SDI42961.1"/>
    <property type="molecule type" value="Genomic_DNA"/>
</dbReference>
<feature type="transmembrane region" description="Helical" evidence="1">
    <location>
        <begin position="473"/>
        <end position="497"/>
    </location>
</feature>
<organism evidence="2 3">
    <name type="scientific">Salipiger marinus</name>
    <dbReference type="NCBI Taxonomy" id="555512"/>
    <lineage>
        <taxon>Bacteria</taxon>
        <taxon>Pseudomonadati</taxon>
        <taxon>Pseudomonadota</taxon>
        <taxon>Alphaproteobacteria</taxon>
        <taxon>Rhodobacterales</taxon>
        <taxon>Roseobacteraceae</taxon>
        <taxon>Salipiger</taxon>
    </lineage>
</organism>
<feature type="transmembrane region" description="Helical" evidence="1">
    <location>
        <begin position="139"/>
        <end position="160"/>
    </location>
</feature>
<keyword evidence="3" id="KW-1185">Reference proteome</keyword>
<sequence length="519" mass="56132">MKQGFRQNMAWLHTWTGLVLGWLLFAVFLTGTLAYFRSEITLWMTPELHAARPGQAPAQLALDRLAELAPEADSWSVTLPSERSPVLGLSWRDPGQPQQRGAGQVMDPATGALLTPRDTAGGNFLYRFHFELHGLPREAARWIVGVATMAMFVAILSGVITHKKIFKDFFTFRPRKGQRSWLDLHNMTAVLALPYHLMITYSGLLLFTATLLPFVVEGRTRQAAPRTDPPPALTAPAPLVPIAPLLAEAQARWDMPAGRISVEGRLSARPEITLSPARNDSLATQGGGGGGGARLRFDGTTGALLEETLPPRVSAITATHNVLGALHRGRFADTDLRWLFFLSGLAGTVMVGTGLLLWTAKRGMKHAKSGVTPLGFRLVERLNVGGIAGLSLATAGYFWANRLLPVRLDQRAEAEIAVFFALWAAAVLHPFLRGPARAWPEQLGLTALLLLGLPLLNPATGGAGLPQAVAQGSWILASFDLAALVCGAAYALAWWYAGPRKRRLPSPAPRLRAPRIAGE</sequence>
<reference evidence="2 3" key="1">
    <citation type="submission" date="2016-10" db="EMBL/GenBank/DDBJ databases">
        <authorList>
            <person name="de Groot N.N."/>
        </authorList>
    </citation>
    <scope>NUCLEOTIDE SEQUENCE [LARGE SCALE GENOMIC DNA]</scope>
    <source>
        <strain evidence="2 3">DSM 26424</strain>
    </source>
</reference>
<dbReference type="PANTHER" id="PTHR34219">
    <property type="entry name" value="IRON-REGULATED INNER MEMBRANE PROTEIN-RELATED"/>
    <property type="match status" value="1"/>
</dbReference>
<accession>A0A1G8KHR9</accession>
<feature type="transmembrane region" description="Helical" evidence="1">
    <location>
        <begin position="338"/>
        <end position="360"/>
    </location>
</feature>
<evidence type="ECO:0000313" key="2">
    <source>
        <dbReference type="EMBL" id="SDI42961.1"/>
    </source>
</evidence>
<feature type="transmembrane region" description="Helical" evidence="1">
    <location>
        <begin position="412"/>
        <end position="431"/>
    </location>
</feature>
<dbReference type="STRING" id="555512.SAMN04487993_1004271"/>
<feature type="transmembrane region" description="Helical" evidence="1">
    <location>
        <begin position="443"/>
        <end position="461"/>
    </location>
</feature>
<keyword evidence="1" id="KW-1133">Transmembrane helix</keyword>
<feature type="transmembrane region" description="Helical" evidence="1">
    <location>
        <begin position="181"/>
        <end position="207"/>
    </location>
</feature>
<protein>
    <submittedName>
        <fullName evidence="2">Uncharacterized iron-regulated membrane protein</fullName>
    </submittedName>
</protein>
<dbReference type="PANTHER" id="PTHR34219:SF4">
    <property type="entry name" value="PEPSY DOMAIN-CONTAINING PROTEIN"/>
    <property type="match status" value="1"/>
</dbReference>
<dbReference type="AlphaFoldDB" id="A0A1G8KHR9"/>
<feature type="transmembrane region" description="Helical" evidence="1">
    <location>
        <begin position="12"/>
        <end position="36"/>
    </location>
</feature>
<dbReference type="Proteomes" id="UP000199093">
    <property type="component" value="Unassembled WGS sequence"/>
</dbReference>
<proteinExistence type="predicted"/>
<keyword evidence="1" id="KW-0472">Membrane</keyword>
<feature type="transmembrane region" description="Helical" evidence="1">
    <location>
        <begin position="381"/>
        <end position="400"/>
    </location>
</feature>